<dbReference type="PANTHER" id="PTHR47307">
    <property type="entry name" value="GLUTATHIONE-REGULATED POTASSIUM-EFFLUX SYSTEM ANCILLARY PROTEIN KEFG"/>
    <property type="match status" value="1"/>
</dbReference>
<dbReference type="SUPFAM" id="SSF52218">
    <property type="entry name" value="Flavoproteins"/>
    <property type="match status" value="1"/>
</dbReference>
<reference evidence="3 4" key="1">
    <citation type="submission" date="2019-11" db="EMBL/GenBank/DDBJ databases">
        <title>P. haliotis isolates from Z. marina roots.</title>
        <authorList>
            <person name="Cohen M."/>
            <person name="Jospin G."/>
            <person name="Eisen J.A."/>
            <person name="Coil D.A."/>
        </authorList>
    </citation>
    <scope>NUCLEOTIDE SEQUENCE [LARGE SCALE GENOMIC DNA]</scope>
    <source>
        <strain evidence="3 4">UCD-MCMsp1aY</strain>
    </source>
</reference>
<organism evidence="3 4">
    <name type="scientific">Psychrosphaera haliotis</name>
    <dbReference type="NCBI Taxonomy" id="555083"/>
    <lineage>
        <taxon>Bacteria</taxon>
        <taxon>Pseudomonadati</taxon>
        <taxon>Pseudomonadota</taxon>
        <taxon>Gammaproteobacteria</taxon>
        <taxon>Alteromonadales</taxon>
        <taxon>Pseudoalteromonadaceae</taxon>
        <taxon>Psychrosphaera</taxon>
    </lineage>
</organism>
<keyword evidence="1" id="KW-0560">Oxidoreductase</keyword>
<dbReference type="Proteomes" id="UP000439994">
    <property type="component" value="Unassembled WGS sequence"/>
</dbReference>
<dbReference type="AlphaFoldDB" id="A0A6N8FAE8"/>
<gene>
    <name evidence="3" type="ORF">GNP35_08160</name>
</gene>
<accession>A0A6N8FAE8</accession>
<dbReference type="RefSeq" id="WP_155695637.1">
    <property type="nucleotide sequence ID" value="NZ_WOCD01000003.1"/>
</dbReference>
<sequence>MQSVLLILTHPNLQQSKINYHLIQKANQLDFVHIHDLCEIYADGVIDIESEQKLLAEFDIVVFQHPFYWYSAPALLKEWFDLVLQYGYAYGPGGDSLKGKKWLSVITTGGGQTAYCKTGHNRFTMEQLLTPIEQTAHLCQMEYLAPFVVHGTGKLFDDKVRLDQVSSEYLKTLRLLGEGA</sequence>
<dbReference type="GO" id="GO:0003955">
    <property type="term" value="F:NAD(P)H dehydrogenase (quinone) activity"/>
    <property type="evidence" value="ECO:0007669"/>
    <property type="project" value="TreeGrafter"/>
</dbReference>
<dbReference type="GO" id="GO:0009055">
    <property type="term" value="F:electron transfer activity"/>
    <property type="evidence" value="ECO:0007669"/>
    <property type="project" value="TreeGrafter"/>
</dbReference>
<protein>
    <submittedName>
        <fullName evidence="3">NAD(P)H oxidoreductase</fullName>
    </submittedName>
</protein>
<dbReference type="OrthoDB" id="9798454at2"/>
<name>A0A6N8FAE8_9GAMM</name>
<dbReference type="PANTHER" id="PTHR47307:SF1">
    <property type="entry name" value="GLUTATHIONE-REGULATED POTASSIUM-EFFLUX SYSTEM ANCILLARY PROTEIN KEFG"/>
    <property type="match status" value="1"/>
</dbReference>
<evidence type="ECO:0000313" key="4">
    <source>
        <dbReference type="Proteomes" id="UP000439994"/>
    </source>
</evidence>
<dbReference type="InterPro" id="IPR029039">
    <property type="entry name" value="Flavoprotein-like_sf"/>
</dbReference>
<dbReference type="InterPro" id="IPR003680">
    <property type="entry name" value="Flavodoxin_fold"/>
</dbReference>
<dbReference type="InterPro" id="IPR046980">
    <property type="entry name" value="KefG/KefF"/>
</dbReference>
<dbReference type="EMBL" id="WOCD01000003">
    <property type="protein sequence ID" value="MUH72459.1"/>
    <property type="molecule type" value="Genomic_DNA"/>
</dbReference>
<proteinExistence type="predicted"/>
<feature type="domain" description="Flavodoxin-like fold" evidence="2">
    <location>
        <begin position="3"/>
        <end position="171"/>
    </location>
</feature>
<evidence type="ECO:0000313" key="3">
    <source>
        <dbReference type="EMBL" id="MUH72459.1"/>
    </source>
</evidence>
<comment type="caution">
    <text evidence="3">The sequence shown here is derived from an EMBL/GenBank/DDBJ whole genome shotgun (WGS) entry which is preliminary data.</text>
</comment>
<evidence type="ECO:0000256" key="1">
    <source>
        <dbReference type="ARBA" id="ARBA00023002"/>
    </source>
</evidence>
<dbReference type="GO" id="GO:0010181">
    <property type="term" value="F:FMN binding"/>
    <property type="evidence" value="ECO:0007669"/>
    <property type="project" value="TreeGrafter"/>
</dbReference>
<keyword evidence="4" id="KW-1185">Reference proteome</keyword>
<dbReference type="Gene3D" id="3.40.50.360">
    <property type="match status" value="1"/>
</dbReference>
<evidence type="ECO:0000259" key="2">
    <source>
        <dbReference type="Pfam" id="PF02525"/>
    </source>
</evidence>
<dbReference type="Pfam" id="PF02525">
    <property type="entry name" value="Flavodoxin_2"/>
    <property type="match status" value="1"/>
</dbReference>